<feature type="domain" description="MobA-like NTP transferase" evidence="2">
    <location>
        <begin position="21"/>
        <end position="184"/>
    </location>
</feature>
<keyword evidence="3" id="KW-0808">Transferase</keyword>
<dbReference type="Proteomes" id="UP000430843">
    <property type="component" value="Unassembled WGS sequence"/>
</dbReference>
<dbReference type="GO" id="GO:0016779">
    <property type="term" value="F:nucleotidyltransferase activity"/>
    <property type="evidence" value="ECO:0007669"/>
    <property type="project" value="UniProtKB-ARBA"/>
</dbReference>
<protein>
    <submittedName>
        <fullName evidence="3">Nucleotidyltransferase family protein</fullName>
    </submittedName>
</protein>
<evidence type="ECO:0000259" key="2">
    <source>
        <dbReference type="Pfam" id="PF12804"/>
    </source>
</evidence>
<accession>A0A833CHH9</accession>
<evidence type="ECO:0000313" key="3">
    <source>
        <dbReference type="EMBL" id="KAB2662518.1"/>
    </source>
</evidence>
<name>A0A833CHH9_9HYPH</name>
<dbReference type="InterPro" id="IPR029044">
    <property type="entry name" value="Nucleotide-diphossugar_trans"/>
</dbReference>
<gene>
    <name evidence="3" type="ORF">F9K91_22290</name>
</gene>
<dbReference type="InterPro" id="IPR025877">
    <property type="entry name" value="MobA-like_NTP_Trfase"/>
</dbReference>
<dbReference type="Gene3D" id="3.90.550.10">
    <property type="entry name" value="Spore Coat Polysaccharide Biosynthesis Protein SpsA, Chain A"/>
    <property type="match status" value="1"/>
</dbReference>
<keyword evidence="1" id="KW-0460">Magnesium</keyword>
<dbReference type="CDD" id="cd04182">
    <property type="entry name" value="GT_2_like_f"/>
    <property type="match status" value="1"/>
</dbReference>
<reference evidence="3 4" key="1">
    <citation type="submission" date="2019-09" db="EMBL/GenBank/DDBJ databases">
        <title>Taxonomic organization of the family Brucellaceae based on a phylogenomic approach.</title>
        <authorList>
            <person name="Leclercq S."/>
            <person name="Cloeckaert A."/>
            <person name="Zygmunt M.S."/>
        </authorList>
    </citation>
    <scope>NUCLEOTIDE SEQUENCE [LARGE SCALE GENOMIC DNA]</scope>
    <source>
        <strain evidence="3 4">LMG 18957</strain>
    </source>
</reference>
<proteinExistence type="predicted"/>
<dbReference type="RefSeq" id="WP_151557591.1">
    <property type="nucleotide sequence ID" value="NZ_JBOHIY010000024.1"/>
</dbReference>
<comment type="caution">
    <text evidence="3">The sequence shown here is derived from an EMBL/GenBank/DDBJ whole genome shotgun (WGS) entry which is preliminary data.</text>
</comment>
<evidence type="ECO:0000256" key="1">
    <source>
        <dbReference type="ARBA" id="ARBA00022842"/>
    </source>
</evidence>
<dbReference type="EMBL" id="WBWA01000031">
    <property type="protein sequence ID" value="KAB2662518.1"/>
    <property type="molecule type" value="Genomic_DNA"/>
</dbReference>
<organism evidence="3 4">
    <name type="scientific">Brucella tritici</name>
    <dbReference type="NCBI Taxonomy" id="94626"/>
    <lineage>
        <taxon>Bacteria</taxon>
        <taxon>Pseudomonadati</taxon>
        <taxon>Pseudomonadota</taxon>
        <taxon>Alphaproteobacteria</taxon>
        <taxon>Hyphomicrobiales</taxon>
        <taxon>Brucellaceae</taxon>
        <taxon>Brucella/Ochrobactrum group</taxon>
        <taxon>Brucella</taxon>
    </lineage>
</organism>
<dbReference type="Pfam" id="PF12804">
    <property type="entry name" value="NTP_transf_3"/>
    <property type="match status" value="1"/>
</dbReference>
<keyword evidence="4" id="KW-1185">Reference proteome</keyword>
<evidence type="ECO:0000313" key="4">
    <source>
        <dbReference type="Proteomes" id="UP000430843"/>
    </source>
</evidence>
<dbReference type="PANTHER" id="PTHR43777">
    <property type="entry name" value="MOLYBDENUM COFACTOR CYTIDYLYLTRANSFERASE"/>
    <property type="match status" value="1"/>
</dbReference>
<dbReference type="AlphaFoldDB" id="A0A833CHH9"/>
<dbReference type="PANTHER" id="PTHR43777:SF1">
    <property type="entry name" value="MOLYBDENUM COFACTOR CYTIDYLYLTRANSFERASE"/>
    <property type="match status" value="1"/>
</dbReference>
<dbReference type="SUPFAM" id="SSF53448">
    <property type="entry name" value="Nucleotide-diphospho-sugar transferases"/>
    <property type="match status" value="1"/>
</dbReference>
<sequence>MLDAGSVQPPKGSRFAFRIFVILLAAGRSSRTSSVGASKLLAEFEGVALVRRSAQVALGSSAHAVIVVTGHRRLEIEAALDGLGVECIENTKYDHGMATSLTTGISYCDARGANAVLVLLADMPGLTTAHLDRLFAAFRSTDGEVVVRAMGDGKPGNPVILPKSLFETIARLEGDVGARQIIETSNLPIVYVEIGEAALLDVDTPEAIRAAGGTLKA</sequence>